<gene>
    <name evidence="4" type="primary">minD</name>
    <name evidence="4" type="ORF">EGH23_00890</name>
</gene>
<feature type="region of interest" description="Disordered" evidence="3">
    <location>
        <begin position="240"/>
        <end position="435"/>
    </location>
</feature>
<evidence type="ECO:0000313" key="4">
    <source>
        <dbReference type="EMBL" id="MBX0293432.1"/>
    </source>
</evidence>
<dbReference type="GO" id="GO:0051782">
    <property type="term" value="P:negative regulation of cell division"/>
    <property type="evidence" value="ECO:0007669"/>
    <property type="project" value="TreeGrafter"/>
</dbReference>
<dbReference type="SUPFAM" id="SSF52540">
    <property type="entry name" value="P-loop containing nucleoside triphosphate hydrolases"/>
    <property type="match status" value="1"/>
</dbReference>
<feature type="compositionally biased region" description="Low complexity" evidence="3">
    <location>
        <begin position="240"/>
        <end position="256"/>
    </location>
</feature>
<evidence type="ECO:0000256" key="1">
    <source>
        <dbReference type="ARBA" id="ARBA00022741"/>
    </source>
</evidence>
<dbReference type="Gene3D" id="3.40.50.300">
    <property type="entry name" value="P-loop containing nucleotide triphosphate hydrolases"/>
    <property type="match status" value="1"/>
</dbReference>
<keyword evidence="5" id="KW-1185">Reference proteome</keyword>
<accession>A0AAW4P6D4</accession>
<dbReference type="GO" id="GO:0005524">
    <property type="term" value="F:ATP binding"/>
    <property type="evidence" value="ECO:0007669"/>
    <property type="project" value="UniProtKB-KW"/>
</dbReference>
<feature type="compositionally biased region" description="Polar residues" evidence="3">
    <location>
        <begin position="420"/>
        <end position="435"/>
    </location>
</feature>
<dbReference type="Pfam" id="PF10609">
    <property type="entry name" value="ParA"/>
    <property type="match status" value="1"/>
</dbReference>
<keyword evidence="4" id="KW-0131">Cell cycle</keyword>
<keyword evidence="2" id="KW-0067">ATP-binding</keyword>
<dbReference type="InterPro" id="IPR027417">
    <property type="entry name" value="P-loop_NTPase"/>
</dbReference>
<dbReference type="InterPro" id="IPR033756">
    <property type="entry name" value="YlxH/NBP35"/>
</dbReference>
<keyword evidence="4" id="KW-0132">Cell division</keyword>
<sequence length="435" mass="44814">MVTNHVYTVAGAKGGVGKTTTSINLGASLAEAGRSTVTVELDLAMANLVDFLEMDVDVRTATTLHDVLAGEAEVKSAIYETESGLSVVPSGTDLDGYAETDLDRLPDVVETLRWHYDVVILDTPAGLSEETVRPMQLADETLLVSTPRVASIRNVRNTKELAERVDTDVRGLVLTKSGTGASPGADRISEFLDVELLGHVPEDDAVPHSQDAGSPVVSNAPKSGAAIAYRKVARQLVEEPTVADPEATAAAAGPATGSEKRPDAVSVTDVPTADGQHRGESVPPEDYGRAMAVEPATGDSGDGATGDGAVTAAESEDQPPDVDLLGDESSAHSPSDADRRVDMDSGGNDGTADGEDAPADDGRPTGTTDSDERSGSRTESDGGSTATSETTPTTWSESGVENPSSGDAESAEDTSKTAESDTASLGSQIRSLFGF</sequence>
<organism evidence="4 5">
    <name type="scientific">Haloarcula nitratireducens</name>
    <dbReference type="NCBI Taxonomy" id="2487749"/>
    <lineage>
        <taxon>Archaea</taxon>
        <taxon>Methanobacteriati</taxon>
        <taxon>Methanobacteriota</taxon>
        <taxon>Stenosarchaea group</taxon>
        <taxon>Halobacteria</taxon>
        <taxon>Halobacteriales</taxon>
        <taxon>Haloarculaceae</taxon>
        <taxon>Haloarcula</taxon>
    </lineage>
</organism>
<name>A0AAW4P6D4_9EURY</name>
<reference evidence="4 5" key="1">
    <citation type="submission" date="2021-06" db="EMBL/GenBank/DDBJ databases">
        <title>Halomicroarcula sp. a new haloarchaeum isolated from saline soil.</title>
        <authorList>
            <person name="Duran-Viseras A."/>
            <person name="Sanchez-Porro C."/>
            <person name="Ventosa A."/>
        </authorList>
    </citation>
    <scope>NUCLEOTIDE SEQUENCE [LARGE SCALE GENOMIC DNA]</scope>
    <source>
        <strain evidence="4 5">F27</strain>
    </source>
</reference>
<dbReference type="GO" id="GO:0016887">
    <property type="term" value="F:ATP hydrolysis activity"/>
    <property type="evidence" value="ECO:0007669"/>
    <property type="project" value="TreeGrafter"/>
</dbReference>
<protein>
    <submittedName>
        <fullName evidence="4">Cell division ATPase MinD</fullName>
    </submittedName>
</protein>
<dbReference type="GO" id="GO:0005829">
    <property type="term" value="C:cytosol"/>
    <property type="evidence" value="ECO:0007669"/>
    <property type="project" value="TreeGrafter"/>
</dbReference>
<dbReference type="GO" id="GO:0051301">
    <property type="term" value="P:cell division"/>
    <property type="evidence" value="ECO:0007669"/>
    <property type="project" value="UniProtKB-KW"/>
</dbReference>
<dbReference type="AlphaFoldDB" id="A0AAW4P6D4"/>
<dbReference type="Proteomes" id="UP001430455">
    <property type="component" value="Unassembled WGS sequence"/>
</dbReference>
<dbReference type="PANTHER" id="PTHR43384:SF10">
    <property type="entry name" value="ATPASE INVOLVED IN CHROMOSOME PARTITIONING, PARA_MIND FAMILY"/>
    <property type="match status" value="1"/>
</dbReference>
<keyword evidence="1" id="KW-0547">Nucleotide-binding</keyword>
<evidence type="ECO:0000256" key="3">
    <source>
        <dbReference type="SAM" id="MobiDB-lite"/>
    </source>
</evidence>
<evidence type="ECO:0000313" key="5">
    <source>
        <dbReference type="Proteomes" id="UP001430455"/>
    </source>
</evidence>
<proteinExistence type="predicted"/>
<dbReference type="NCBIfam" id="TIGR01969">
    <property type="entry name" value="minD_arch"/>
    <property type="match status" value="1"/>
</dbReference>
<feature type="compositionally biased region" description="Basic and acidic residues" evidence="3">
    <location>
        <begin position="370"/>
        <end position="380"/>
    </location>
</feature>
<dbReference type="RefSeq" id="WP_220578152.1">
    <property type="nucleotide sequence ID" value="NZ_RKLT01000001.1"/>
</dbReference>
<dbReference type="InterPro" id="IPR010224">
    <property type="entry name" value="MinD_archaea"/>
</dbReference>
<feature type="compositionally biased region" description="Acidic residues" evidence="3">
    <location>
        <begin position="314"/>
        <end position="326"/>
    </location>
</feature>
<evidence type="ECO:0000256" key="2">
    <source>
        <dbReference type="ARBA" id="ARBA00022840"/>
    </source>
</evidence>
<dbReference type="EMBL" id="RKLT01000001">
    <property type="protein sequence ID" value="MBX0293432.1"/>
    <property type="molecule type" value="Genomic_DNA"/>
</dbReference>
<dbReference type="GO" id="GO:0009898">
    <property type="term" value="C:cytoplasmic side of plasma membrane"/>
    <property type="evidence" value="ECO:0007669"/>
    <property type="project" value="TreeGrafter"/>
</dbReference>
<comment type="caution">
    <text evidence="4">The sequence shown here is derived from an EMBL/GenBank/DDBJ whole genome shotgun (WGS) entry which is preliminary data.</text>
</comment>
<dbReference type="PANTHER" id="PTHR43384">
    <property type="entry name" value="SEPTUM SITE-DETERMINING PROTEIN MIND HOMOLOG, CHLOROPLASTIC-RELATED"/>
    <property type="match status" value="1"/>
</dbReference>
<dbReference type="InterPro" id="IPR050625">
    <property type="entry name" value="ParA/MinD_ATPase"/>
</dbReference>
<feature type="compositionally biased region" description="Low complexity" evidence="3">
    <location>
        <begin position="384"/>
        <end position="398"/>
    </location>
</feature>